<proteinExistence type="predicted"/>
<dbReference type="PANTHER" id="PTHR43684:SF1">
    <property type="entry name" value="ENOYL-COA DELTA ISOMERASE 2"/>
    <property type="match status" value="1"/>
</dbReference>
<keyword evidence="3" id="KW-0413">Isomerase</keyword>
<comment type="caution">
    <text evidence="4">The sequence shown here is derived from an EMBL/GenBank/DDBJ whole genome shotgun (WGS) entry which is preliminary data.</text>
</comment>
<organism evidence="4 5">
    <name type="scientific">Parathalassolituus penaei</name>
    <dbReference type="NCBI Taxonomy" id="2997323"/>
    <lineage>
        <taxon>Bacteria</taxon>
        <taxon>Pseudomonadati</taxon>
        <taxon>Pseudomonadota</taxon>
        <taxon>Gammaproteobacteria</taxon>
        <taxon>Oceanospirillales</taxon>
        <taxon>Oceanospirillaceae</taxon>
        <taxon>Parathalassolituus</taxon>
    </lineage>
</organism>
<dbReference type="InterPro" id="IPR051053">
    <property type="entry name" value="ECH/Chromodomain_protein"/>
</dbReference>
<dbReference type="PANTHER" id="PTHR43684">
    <property type="match status" value="1"/>
</dbReference>
<evidence type="ECO:0000256" key="3">
    <source>
        <dbReference type="ARBA" id="ARBA00023235"/>
    </source>
</evidence>
<accession>A0A9X3EAR2</accession>
<keyword evidence="2" id="KW-0576">Peroxisome</keyword>
<dbReference type="Gene3D" id="3.90.226.10">
    <property type="entry name" value="2-enoyl-CoA Hydratase, Chain A, domain 1"/>
    <property type="match status" value="1"/>
</dbReference>
<evidence type="ECO:0000256" key="2">
    <source>
        <dbReference type="ARBA" id="ARBA00023140"/>
    </source>
</evidence>
<dbReference type="InterPro" id="IPR029045">
    <property type="entry name" value="ClpP/crotonase-like_dom_sf"/>
</dbReference>
<evidence type="ECO:0000313" key="4">
    <source>
        <dbReference type="EMBL" id="MCY0964112.1"/>
    </source>
</evidence>
<dbReference type="CDD" id="cd06558">
    <property type="entry name" value="crotonase-like"/>
    <property type="match status" value="1"/>
</dbReference>
<reference evidence="4" key="1">
    <citation type="submission" date="2022-11" db="EMBL/GenBank/DDBJ databases">
        <title>Parathalassolutuus dongxingensis gen. nov., sp. nov., a novel member of family Oceanospirillaceae isolated from a coastal shrimp pond in Guangxi, China.</title>
        <authorList>
            <person name="Chen H."/>
        </authorList>
    </citation>
    <scope>NUCLEOTIDE SEQUENCE</scope>
    <source>
        <strain evidence="4">G-43</strain>
    </source>
</reference>
<sequence>MYQDITLEINAGVALIGLNRPEVLNAIRIATYQELIHALGTADNNPDVSCILIFGHGHSFCAGNDLRDLLPGTDIRALRAGVAGIFDRLARLQKPLILAQEGVAVGIGANLMLHADMVIASTSARYSLPFARIGVCSEGACSVLLPAAIGPHRSNELLMTGRNFSVEEACQWGLVNQICTKGEALKTAHEVARQLLANSGLSIAAIRQLGRPDNYVEMINQVVEKEMDQFEALLALEDTRSRIRALLIRP</sequence>
<dbReference type="SUPFAM" id="SSF52096">
    <property type="entry name" value="ClpP/crotonase"/>
    <property type="match status" value="1"/>
</dbReference>
<dbReference type="InterPro" id="IPR001753">
    <property type="entry name" value="Enoyl-CoA_hydra/iso"/>
</dbReference>
<gene>
    <name evidence="4" type="ORF">OUO13_02850</name>
</gene>
<dbReference type="AlphaFoldDB" id="A0A9X3EAR2"/>
<dbReference type="Pfam" id="PF00378">
    <property type="entry name" value="ECH_1"/>
    <property type="match status" value="1"/>
</dbReference>
<keyword evidence="5" id="KW-1185">Reference proteome</keyword>
<evidence type="ECO:0000313" key="5">
    <source>
        <dbReference type="Proteomes" id="UP001150830"/>
    </source>
</evidence>
<name>A0A9X3EAR2_9GAMM</name>
<dbReference type="GO" id="GO:0004165">
    <property type="term" value="F:delta(3)-delta(2)-enoyl-CoA isomerase activity"/>
    <property type="evidence" value="ECO:0007669"/>
    <property type="project" value="UniProtKB-ARBA"/>
</dbReference>
<evidence type="ECO:0000256" key="1">
    <source>
        <dbReference type="ARBA" id="ARBA00004275"/>
    </source>
</evidence>
<comment type="subcellular location">
    <subcellularLocation>
        <location evidence="1">Peroxisome</location>
    </subcellularLocation>
</comment>
<dbReference type="Proteomes" id="UP001150830">
    <property type="component" value="Unassembled WGS sequence"/>
</dbReference>
<dbReference type="RefSeq" id="WP_283172331.1">
    <property type="nucleotide sequence ID" value="NZ_JAPNOA010000012.1"/>
</dbReference>
<dbReference type="EMBL" id="JAPNOA010000012">
    <property type="protein sequence ID" value="MCY0964112.1"/>
    <property type="molecule type" value="Genomic_DNA"/>
</dbReference>
<protein>
    <submittedName>
        <fullName evidence="4">Enoyl-CoA hydratase/isomerase family protein</fullName>
    </submittedName>
</protein>